<name>A0ABR2GYQ6_9EUKA</name>
<dbReference type="SUPFAM" id="SSF116907">
    <property type="entry name" value="Hook domain"/>
    <property type="match status" value="1"/>
</dbReference>
<proteinExistence type="predicted"/>
<comment type="caution">
    <text evidence="3">The sequence shown here is derived from an EMBL/GenBank/DDBJ whole genome shotgun (WGS) entry which is preliminary data.</text>
</comment>
<feature type="region of interest" description="Disordered" evidence="2">
    <location>
        <begin position="153"/>
        <end position="177"/>
    </location>
</feature>
<evidence type="ECO:0000313" key="3">
    <source>
        <dbReference type="EMBL" id="KAK8838761.1"/>
    </source>
</evidence>
<accession>A0ABR2GYQ6</accession>
<dbReference type="Gene3D" id="1.10.418.10">
    <property type="entry name" value="Calponin-like domain"/>
    <property type="match status" value="1"/>
</dbReference>
<protein>
    <recommendedName>
        <fullName evidence="5">Calponin-homology (CH) domain-containing protein</fullName>
    </recommendedName>
</protein>
<organism evidence="3 4">
    <name type="scientific">Tritrichomonas musculus</name>
    <dbReference type="NCBI Taxonomy" id="1915356"/>
    <lineage>
        <taxon>Eukaryota</taxon>
        <taxon>Metamonada</taxon>
        <taxon>Parabasalia</taxon>
        <taxon>Tritrichomonadida</taxon>
        <taxon>Tritrichomonadidae</taxon>
        <taxon>Tritrichomonas</taxon>
    </lineage>
</organism>
<keyword evidence="4" id="KW-1185">Reference proteome</keyword>
<evidence type="ECO:0000256" key="2">
    <source>
        <dbReference type="SAM" id="MobiDB-lite"/>
    </source>
</evidence>
<keyword evidence="1" id="KW-0175">Coiled coil</keyword>
<sequence>MADWEQTDALLHWLASFDLESDSFIQDPNKLLDGRVFATIYNKIASDSIDISKLSQVNKESDWIYMLLNMRQIASHITPLLKENGFDLSVDLNSLVRKKDQNELLKFLKYFLFFSMKAPNRKISISGVRSLDKSYQIHIQTILEEFTSKKKEQDSETSAQQQLQQAQKANAESQAQKQKLQQLKSEIEKLKAKSAEKEQEIKQKTTEVEQIDSDINNKIQSAINEVKDKYSKESAARESILAEIKQHEESIENAKKQVSDLKAKEQEISKELEKGNVSELSALQLNTKLKIIKRKAMKIITTDESGNSDDKEPPSVEEIISLFKIPEKKATMNKLKDFINNYDKNVLMKKAELDAMKAQLDEQNKKASTALLRRVAQLNAEMDASPLGEGKRKTFQLRRAIQKLGNDIENLEKNNGNFAELPELQKELTNMAQRKAYESDLLAKKLSFMQSTAEQCGLRLERLKLHVGLQMHSNRLNRWKNCFSSGFEKPRTT</sequence>
<feature type="coiled-coil region" evidence="1">
    <location>
        <begin position="346"/>
        <end position="421"/>
    </location>
</feature>
<evidence type="ECO:0008006" key="5">
    <source>
        <dbReference type="Google" id="ProtNLM"/>
    </source>
</evidence>
<reference evidence="3 4" key="1">
    <citation type="submission" date="2024-04" db="EMBL/GenBank/DDBJ databases">
        <title>Tritrichomonas musculus Genome.</title>
        <authorList>
            <person name="Alves-Ferreira E."/>
            <person name="Grigg M."/>
            <person name="Lorenzi H."/>
            <person name="Galac M."/>
        </authorList>
    </citation>
    <scope>NUCLEOTIDE SEQUENCE [LARGE SCALE GENOMIC DNA]</scope>
    <source>
        <strain evidence="3 4">EAF2021</strain>
    </source>
</reference>
<dbReference type="Proteomes" id="UP001470230">
    <property type="component" value="Unassembled WGS sequence"/>
</dbReference>
<feature type="compositionally biased region" description="Low complexity" evidence="2">
    <location>
        <begin position="159"/>
        <end position="177"/>
    </location>
</feature>
<gene>
    <name evidence="3" type="ORF">M9Y10_032800</name>
</gene>
<evidence type="ECO:0000256" key="1">
    <source>
        <dbReference type="SAM" id="Coils"/>
    </source>
</evidence>
<evidence type="ECO:0000313" key="4">
    <source>
        <dbReference type="Proteomes" id="UP001470230"/>
    </source>
</evidence>
<dbReference type="EMBL" id="JAPFFF010000054">
    <property type="protein sequence ID" value="KAK8838761.1"/>
    <property type="molecule type" value="Genomic_DNA"/>
</dbReference>
<dbReference type="InterPro" id="IPR036872">
    <property type="entry name" value="CH_dom_sf"/>
</dbReference>